<protein>
    <submittedName>
        <fullName evidence="1">Uncharacterized protein</fullName>
    </submittedName>
</protein>
<evidence type="ECO:0000313" key="1">
    <source>
        <dbReference type="EMBL" id="KAI0060133.1"/>
    </source>
</evidence>
<reference evidence="1" key="1">
    <citation type="submission" date="2021-03" db="EMBL/GenBank/DDBJ databases">
        <authorList>
            <consortium name="DOE Joint Genome Institute"/>
            <person name="Ahrendt S."/>
            <person name="Looney B.P."/>
            <person name="Miyauchi S."/>
            <person name="Morin E."/>
            <person name="Drula E."/>
            <person name="Courty P.E."/>
            <person name="Chicoki N."/>
            <person name="Fauchery L."/>
            <person name="Kohler A."/>
            <person name="Kuo A."/>
            <person name="Labutti K."/>
            <person name="Pangilinan J."/>
            <person name="Lipzen A."/>
            <person name="Riley R."/>
            <person name="Andreopoulos W."/>
            <person name="He G."/>
            <person name="Johnson J."/>
            <person name="Barry K.W."/>
            <person name="Grigoriev I.V."/>
            <person name="Nagy L."/>
            <person name="Hibbett D."/>
            <person name="Henrissat B."/>
            <person name="Matheny P.B."/>
            <person name="Labbe J."/>
            <person name="Martin F."/>
        </authorList>
    </citation>
    <scope>NUCLEOTIDE SEQUENCE</scope>
    <source>
        <strain evidence="1">HHB10654</strain>
    </source>
</reference>
<dbReference type="EMBL" id="MU277221">
    <property type="protein sequence ID" value="KAI0060133.1"/>
    <property type="molecule type" value="Genomic_DNA"/>
</dbReference>
<name>A0ACB8SUF0_9AGAM</name>
<sequence length="264" mass="29573">MDIDREKTPTPSPPRFNSNSPPIATIPDFERNGKYITLMSSPLETLPGPYWMDLEGQSPDGAHSSSIFLPDGDSRVYIKRKLEVTTTGVVWEVQAGGSVFVAKVVEATPRRQDQDKRQRLHLESQIHAALEEEYRTGPLISPLAPRCYGLFTNQYMDVLLLEAYEHSTLPNWNNLCEEECDEIFDVIVALHKVGIKHGSIVPQNIARTAGGGFRLVNFSEGAMHVCPAYAQDTFEEKRKKAAPAADKLISMTFYIMNLSSHYKS</sequence>
<evidence type="ECO:0000313" key="2">
    <source>
        <dbReference type="Proteomes" id="UP000814140"/>
    </source>
</evidence>
<gene>
    <name evidence="1" type="ORF">BV25DRAFT_1993153</name>
</gene>
<dbReference type="Proteomes" id="UP000814140">
    <property type="component" value="Unassembled WGS sequence"/>
</dbReference>
<keyword evidence="2" id="KW-1185">Reference proteome</keyword>
<proteinExistence type="predicted"/>
<comment type="caution">
    <text evidence="1">The sequence shown here is derived from an EMBL/GenBank/DDBJ whole genome shotgun (WGS) entry which is preliminary data.</text>
</comment>
<organism evidence="1 2">
    <name type="scientific">Artomyces pyxidatus</name>
    <dbReference type="NCBI Taxonomy" id="48021"/>
    <lineage>
        <taxon>Eukaryota</taxon>
        <taxon>Fungi</taxon>
        <taxon>Dikarya</taxon>
        <taxon>Basidiomycota</taxon>
        <taxon>Agaricomycotina</taxon>
        <taxon>Agaricomycetes</taxon>
        <taxon>Russulales</taxon>
        <taxon>Auriscalpiaceae</taxon>
        <taxon>Artomyces</taxon>
    </lineage>
</organism>
<accession>A0ACB8SUF0</accession>
<reference evidence="1" key="2">
    <citation type="journal article" date="2022" name="New Phytol.">
        <title>Evolutionary transition to the ectomycorrhizal habit in the genomes of a hyperdiverse lineage of mushroom-forming fungi.</title>
        <authorList>
            <person name="Looney B."/>
            <person name="Miyauchi S."/>
            <person name="Morin E."/>
            <person name="Drula E."/>
            <person name="Courty P.E."/>
            <person name="Kohler A."/>
            <person name="Kuo A."/>
            <person name="LaButti K."/>
            <person name="Pangilinan J."/>
            <person name="Lipzen A."/>
            <person name="Riley R."/>
            <person name="Andreopoulos W."/>
            <person name="He G."/>
            <person name="Johnson J."/>
            <person name="Nolan M."/>
            <person name="Tritt A."/>
            <person name="Barry K.W."/>
            <person name="Grigoriev I.V."/>
            <person name="Nagy L.G."/>
            <person name="Hibbett D."/>
            <person name="Henrissat B."/>
            <person name="Matheny P.B."/>
            <person name="Labbe J."/>
            <person name="Martin F.M."/>
        </authorList>
    </citation>
    <scope>NUCLEOTIDE SEQUENCE</scope>
    <source>
        <strain evidence="1">HHB10654</strain>
    </source>
</reference>